<gene>
    <name evidence="2" type="ORF">ZT3D7_G9885</name>
</gene>
<accession>A0A1X7S5E8</accession>
<name>A0A1X7S5E8_ZYMT9</name>
<proteinExistence type="predicted"/>
<reference evidence="2 3" key="1">
    <citation type="submission" date="2016-06" db="EMBL/GenBank/DDBJ databases">
        <authorList>
            <person name="Kjaerup R.B."/>
            <person name="Dalgaard T.S."/>
            <person name="Juul-Madsen H.R."/>
        </authorList>
    </citation>
    <scope>NUCLEOTIDE SEQUENCE [LARGE SCALE GENOMIC DNA]</scope>
</reference>
<protein>
    <recommendedName>
        <fullName evidence="4">Invertebrate defensins family profile domain-containing protein</fullName>
    </recommendedName>
</protein>
<evidence type="ECO:0000313" key="3">
    <source>
        <dbReference type="Proteomes" id="UP000215127"/>
    </source>
</evidence>
<evidence type="ECO:0008006" key="4">
    <source>
        <dbReference type="Google" id="ProtNLM"/>
    </source>
</evidence>
<keyword evidence="3" id="KW-1185">Reference proteome</keyword>
<evidence type="ECO:0000313" key="2">
    <source>
        <dbReference type="EMBL" id="SMQ54730.1"/>
    </source>
</evidence>
<dbReference type="AlphaFoldDB" id="A0A1X7S5E8"/>
<evidence type="ECO:0000256" key="1">
    <source>
        <dbReference type="SAM" id="SignalP"/>
    </source>
</evidence>
<keyword evidence="1" id="KW-0732">Signal</keyword>
<dbReference type="Proteomes" id="UP000215127">
    <property type="component" value="Chromosome 10"/>
</dbReference>
<sequence>MQFNNILLALAFGVTSILAVAVPVEAQQLEARQATNCPACYSQCSQIERENGFGSNWLASCNAACRC</sequence>
<organism evidence="2 3">
    <name type="scientific">Zymoseptoria tritici (strain ST99CH_3D7)</name>
    <dbReference type="NCBI Taxonomy" id="1276538"/>
    <lineage>
        <taxon>Eukaryota</taxon>
        <taxon>Fungi</taxon>
        <taxon>Dikarya</taxon>
        <taxon>Ascomycota</taxon>
        <taxon>Pezizomycotina</taxon>
        <taxon>Dothideomycetes</taxon>
        <taxon>Dothideomycetidae</taxon>
        <taxon>Mycosphaerellales</taxon>
        <taxon>Mycosphaerellaceae</taxon>
        <taxon>Zymoseptoria</taxon>
    </lineage>
</organism>
<feature type="signal peptide" evidence="1">
    <location>
        <begin position="1"/>
        <end position="26"/>
    </location>
</feature>
<feature type="chain" id="PRO_5013163483" description="Invertebrate defensins family profile domain-containing protein" evidence="1">
    <location>
        <begin position="27"/>
        <end position="67"/>
    </location>
</feature>
<dbReference type="EMBL" id="LT853701">
    <property type="protein sequence ID" value="SMQ54730.1"/>
    <property type="molecule type" value="Genomic_DNA"/>
</dbReference>